<evidence type="ECO:0000313" key="2">
    <source>
        <dbReference type="EMBL" id="KAG6962922.1"/>
    </source>
</evidence>
<evidence type="ECO:0000313" key="3">
    <source>
        <dbReference type="Proteomes" id="UP000709295"/>
    </source>
</evidence>
<evidence type="ECO:0000256" key="1">
    <source>
        <dbReference type="SAM" id="MobiDB-lite"/>
    </source>
</evidence>
<gene>
    <name evidence="2" type="ORF">JG688_00008388</name>
</gene>
<organism evidence="2 3">
    <name type="scientific">Phytophthora aleatoria</name>
    <dbReference type="NCBI Taxonomy" id="2496075"/>
    <lineage>
        <taxon>Eukaryota</taxon>
        <taxon>Sar</taxon>
        <taxon>Stramenopiles</taxon>
        <taxon>Oomycota</taxon>
        <taxon>Peronosporomycetes</taxon>
        <taxon>Peronosporales</taxon>
        <taxon>Peronosporaceae</taxon>
        <taxon>Phytophthora</taxon>
    </lineage>
</organism>
<name>A0A8J5II54_9STRA</name>
<dbReference type="InterPro" id="IPR052727">
    <property type="entry name" value="Rab4/Rab5_effector"/>
</dbReference>
<feature type="region of interest" description="Disordered" evidence="1">
    <location>
        <begin position="80"/>
        <end position="100"/>
    </location>
</feature>
<proteinExistence type="predicted"/>
<dbReference type="CDD" id="cd00065">
    <property type="entry name" value="FYVE_like_SF"/>
    <property type="match status" value="1"/>
</dbReference>
<dbReference type="EMBL" id="JAENGY010000439">
    <property type="protein sequence ID" value="KAG6962922.1"/>
    <property type="molecule type" value="Genomic_DNA"/>
</dbReference>
<accession>A0A8J5II54</accession>
<feature type="compositionally biased region" description="Polar residues" evidence="1">
    <location>
        <begin position="90"/>
        <end position="100"/>
    </location>
</feature>
<reference evidence="2" key="1">
    <citation type="submission" date="2021-01" db="EMBL/GenBank/DDBJ databases">
        <title>Phytophthora aleatoria, a newly-described species from Pinus radiata is distinct from Phytophthora cactorum isolates based on comparative genomics.</title>
        <authorList>
            <person name="Mcdougal R."/>
            <person name="Panda P."/>
            <person name="Williams N."/>
            <person name="Studholme D.J."/>
        </authorList>
    </citation>
    <scope>NUCLEOTIDE SEQUENCE</scope>
    <source>
        <strain evidence="2">NZFS 4037</strain>
    </source>
</reference>
<dbReference type="PANTHER" id="PTHR13510">
    <property type="entry name" value="FYVE-FINGER-CONTAINING RAB5 EFFECTOR PROTEIN RABENOSYN-5-RELATED"/>
    <property type="match status" value="1"/>
</dbReference>
<evidence type="ECO:0008006" key="4">
    <source>
        <dbReference type="Google" id="ProtNLM"/>
    </source>
</evidence>
<dbReference type="AlphaFoldDB" id="A0A8J5II54"/>
<keyword evidence="3" id="KW-1185">Reference proteome</keyword>
<sequence>MKFTLPDDVFPPVRLSRKHQGALIEEAETVVSETIAANEVFLAQGAQFHDSKWRLVRVKEGLHVYRQRRPHRARAGIRKRLGTDTEEETQVSPSSVNDCSIQDSMRRPSVSLMVLHGTVDGTLYDSMFGAFAATDDAWKWRSSHVNDRLDDARILATIRGPTRSDPFRFLGIKWFAKEHPTVLTGILQRRDFLIMEATGLTTDSKGEKIGYFLMHSVTLQGVPKLSELGILRGELSFCFILRQSGPGKVELYCRGFSDPHGEMMERVSVAIASEALICSAGVVDYAYIKKLTWLMKHKNQAWMWRSSHLNDRLDDARILATIRGPTRNDPFRFLGIKWFAKEKSAVLSGIVQQRDFLVMEATGLTHDSKGDTVGYYLMHSVSLPGVPELSDMGIIRGQVSLCYIDRQSGPGKVEMFCRGFSDPRGGMLNRMSVGIASEALICAAGVVDYAYIKKLTWLMKHKGGRKVDLPRPTRCETCDKSFTKFSFTGAGVGAPCQICSLVVCGKCSVVKKMTVDVSSAGSVKQCALRFCLTCLLEAKEKSVWEMALSGVETSSECSSTSGSARAAYHL</sequence>
<protein>
    <recommendedName>
        <fullName evidence="4">FYVE-type domain-containing protein</fullName>
    </recommendedName>
</protein>
<dbReference type="Proteomes" id="UP000709295">
    <property type="component" value="Unassembled WGS sequence"/>
</dbReference>
<comment type="caution">
    <text evidence="2">The sequence shown here is derived from an EMBL/GenBank/DDBJ whole genome shotgun (WGS) entry which is preliminary data.</text>
</comment>
<dbReference type="PANTHER" id="PTHR13510:SF44">
    <property type="entry name" value="RABENOSYN-5"/>
    <property type="match status" value="1"/>
</dbReference>